<feature type="region of interest" description="Disordered" evidence="1">
    <location>
        <begin position="156"/>
        <end position="198"/>
    </location>
</feature>
<evidence type="ECO:0000259" key="2">
    <source>
        <dbReference type="Pfam" id="PF10358"/>
    </source>
</evidence>
<comment type="caution">
    <text evidence="3">The sequence shown here is derived from an EMBL/GenBank/DDBJ whole genome shotgun (WGS) entry which is preliminary data.</text>
</comment>
<dbReference type="GeneID" id="94847847"/>
<dbReference type="Proteomes" id="UP000179807">
    <property type="component" value="Unassembled WGS sequence"/>
</dbReference>
<sequence>MSAKRENVAICIRVHTMSFTKKREGRFAIFYRRPKSNHSTKAMNPSDELSIVFNSELKLQCNFKLNKDRVWQKKIVEIIVVNVISTGNPKNEQSPNSQSDQPPNAGAKNVSREMCKWKIDVSKLYGKTSFDANLSMPNNRALGDVQLNLTVARDTSVPIVNHDQNSNEPKTLPRKEQKRDSKSAKKAAKSPDSNTLKLSMKSHKTAQQLFKIPSPVPANPDEFAHRRTQSDITGASLQPNEDIAEICSRINSEGMSIINDKPELTTRMVDIINNDYSQIIDHHRVIHQFLFALIKFYNGSFEEKIYSYLLGFHLYIELKDTNFDFKETLSLYDSFTQSMDYACMSLSDEYGTRIANGNEEEIREAGLEILRRVNKMGSGNLFRFATKGFLLSFATLFENRIAAILCDEMEIDYPQFTALLPDCDNEEGLIQKTSPVIDQITSELVAYKKM</sequence>
<organism evidence="3 4">
    <name type="scientific">Tritrichomonas foetus</name>
    <dbReference type="NCBI Taxonomy" id="1144522"/>
    <lineage>
        <taxon>Eukaryota</taxon>
        <taxon>Metamonada</taxon>
        <taxon>Parabasalia</taxon>
        <taxon>Tritrichomonadida</taxon>
        <taxon>Tritrichomonadidae</taxon>
        <taxon>Tritrichomonas</taxon>
    </lineage>
</organism>
<gene>
    <name evidence="3" type="ORF">TRFO_40338</name>
</gene>
<reference evidence="3" key="1">
    <citation type="submission" date="2016-10" db="EMBL/GenBank/DDBJ databases">
        <authorList>
            <person name="Benchimol M."/>
            <person name="Almeida L.G."/>
            <person name="Vasconcelos A.T."/>
            <person name="Perreira-Neves A."/>
            <person name="Rosa I.A."/>
            <person name="Tasca T."/>
            <person name="Bogo M.R."/>
            <person name="de Souza W."/>
        </authorList>
    </citation>
    <scope>NUCLEOTIDE SEQUENCE [LARGE SCALE GENOMIC DNA]</scope>
    <source>
        <strain evidence="3">K</strain>
    </source>
</reference>
<dbReference type="AlphaFoldDB" id="A0A1J4J3P1"/>
<evidence type="ECO:0000313" key="3">
    <source>
        <dbReference type="EMBL" id="OHS93361.1"/>
    </source>
</evidence>
<dbReference type="Pfam" id="PF10358">
    <property type="entry name" value="NT-C2"/>
    <property type="match status" value="1"/>
</dbReference>
<proteinExistence type="predicted"/>
<evidence type="ECO:0000256" key="1">
    <source>
        <dbReference type="SAM" id="MobiDB-lite"/>
    </source>
</evidence>
<name>A0A1J4J3P1_9EUKA</name>
<evidence type="ECO:0000313" key="4">
    <source>
        <dbReference type="Proteomes" id="UP000179807"/>
    </source>
</evidence>
<dbReference type="VEuPathDB" id="TrichDB:TRFO_40338"/>
<feature type="compositionally biased region" description="Basic and acidic residues" evidence="1">
    <location>
        <begin position="171"/>
        <end position="183"/>
    </location>
</feature>
<dbReference type="InterPro" id="IPR019448">
    <property type="entry name" value="NT-C2"/>
</dbReference>
<dbReference type="EMBL" id="MLAK01001408">
    <property type="protein sequence ID" value="OHS93361.1"/>
    <property type="molecule type" value="Genomic_DNA"/>
</dbReference>
<feature type="domain" description="C2 NT-type" evidence="2">
    <location>
        <begin position="9"/>
        <end position="150"/>
    </location>
</feature>
<dbReference type="RefSeq" id="XP_068346498.1">
    <property type="nucleotide sequence ID" value="XM_068513143.1"/>
</dbReference>
<feature type="region of interest" description="Disordered" evidence="1">
    <location>
        <begin position="86"/>
        <end position="110"/>
    </location>
</feature>
<accession>A0A1J4J3P1</accession>
<protein>
    <recommendedName>
        <fullName evidence="2">C2 NT-type domain-containing protein</fullName>
    </recommendedName>
</protein>
<keyword evidence="4" id="KW-1185">Reference proteome</keyword>
<feature type="compositionally biased region" description="Polar residues" evidence="1">
    <location>
        <begin position="86"/>
        <end position="102"/>
    </location>
</feature>